<organism evidence="2 3">
    <name type="scientific">Cuneatibacter caecimuris</name>
    <dbReference type="NCBI Taxonomy" id="1796618"/>
    <lineage>
        <taxon>Bacteria</taxon>
        <taxon>Bacillati</taxon>
        <taxon>Bacillota</taxon>
        <taxon>Clostridia</taxon>
        <taxon>Lachnospirales</taxon>
        <taxon>Lachnospiraceae</taxon>
        <taxon>Cuneatibacter</taxon>
    </lineage>
</organism>
<accession>A0A4Q7PP48</accession>
<evidence type="ECO:0000313" key="3">
    <source>
        <dbReference type="Proteomes" id="UP000292927"/>
    </source>
</evidence>
<feature type="region of interest" description="Disordered" evidence="1">
    <location>
        <begin position="33"/>
        <end position="55"/>
    </location>
</feature>
<dbReference type="NCBIfam" id="TIGR01636">
    <property type="entry name" value="phage_rinA"/>
    <property type="match status" value="1"/>
</dbReference>
<dbReference type="AlphaFoldDB" id="A0A4Q7PP48"/>
<sequence>MGYKIPRDSWAIIERVIRRYPAEKAEYETALERLLHSKPENGGQGSGNLPEKPEERIAMALNTPRMERIRRETEAVEKAYAQIPEEYRKVIRARFWSDRSRNMPYIWMQATVSYSERQMRRIAARFIENVGKALGEL</sequence>
<protein>
    <submittedName>
        <fullName evidence="2">RinA family phage transcriptional activator</fullName>
    </submittedName>
</protein>
<dbReference type="InterPro" id="IPR006523">
    <property type="entry name" value="RinA"/>
</dbReference>
<keyword evidence="3" id="KW-1185">Reference proteome</keyword>
<name>A0A4Q7PP48_9FIRM</name>
<reference evidence="2 3" key="1">
    <citation type="submission" date="2019-02" db="EMBL/GenBank/DDBJ databases">
        <title>Genomic Encyclopedia of Type Strains, Phase IV (KMG-IV): sequencing the most valuable type-strain genomes for metagenomic binning, comparative biology and taxonomic classification.</title>
        <authorList>
            <person name="Goeker M."/>
        </authorList>
    </citation>
    <scope>NUCLEOTIDE SEQUENCE [LARGE SCALE GENOMIC DNA]</scope>
    <source>
        <strain evidence="2 3">DSM 29486</strain>
    </source>
</reference>
<dbReference type="RefSeq" id="WP_165388840.1">
    <property type="nucleotide sequence ID" value="NZ_SGXF01000002.1"/>
</dbReference>
<comment type="caution">
    <text evidence="2">The sequence shown here is derived from an EMBL/GenBank/DDBJ whole genome shotgun (WGS) entry which is preliminary data.</text>
</comment>
<evidence type="ECO:0000313" key="2">
    <source>
        <dbReference type="EMBL" id="RZT00912.1"/>
    </source>
</evidence>
<dbReference type="Proteomes" id="UP000292927">
    <property type="component" value="Unassembled WGS sequence"/>
</dbReference>
<dbReference type="EMBL" id="SGXF01000002">
    <property type="protein sequence ID" value="RZT00912.1"/>
    <property type="molecule type" value="Genomic_DNA"/>
</dbReference>
<proteinExistence type="predicted"/>
<evidence type="ECO:0000256" key="1">
    <source>
        <dbReference type="SAM" id="MobiDB-lite"/>
    </source>
</evidence>
<gene>
    <name evidence="2" type="ORF">EV209_1348</name>
</gene>